<evidence type="ECO:0000256" key="1">
    <source>
        <dbReference type="SAM" id="MobiDB-lite"/>
    </source>
</evidence>
<evidence type="ECO:0000259" key="2">
    <source>
        <dbReference type="Pfam" id="PF07727"/>
    </source>
</evidence>
<feature type="region of interest" description="Disordered" evidence="1">
    <location>
        <begin position="536"/>
        <end position="556"/>
    </location>
</feature>
<dbReference type="HOGENOM" id="CLU_490409_0_0_1"/>
<dbReference type="InterPro" id="IPR013103">
    <property type="entry name" value="RVT_2"/>
</dbReference>
<reference evidence="3" key="2">
    <citation type="submission" date="2011-02" db="EMBL/GenBank/DDBJ databases">
        <authorList>
            <person name="MacLean D."/>
        </authorList>
    </citation>
    <scope>NUCLEOTIDE SEQUENCE</scope>
</reference>
<sequence length="556" mass="62616">MQWYKIGNNLVIGRLFGNIFKVVNIRGAPNSHEKFMGSTAEYRTEDEDEEKDAYVVVDNVDEFSAGVNDVGVKKVNGTFTPLGGVPEKNSRTAFWESSGKQDGGSSTDVSGNDLFKLALGRELRMHIDALDGSLRQVLWSAWEIAFCQCYEPPSQLIQPIGSVDQTTATRVRPWEAPYTCTIFQYNVYPSHYREAVQREDKWKWEAAMQEEIEALKKNHVWKLVATPIDANRLHTKLVYKTKRDADGKLERYKARLVACENEQVFGRDYNVTFAAVMKMSSVILILALARIWKVPAHHGDKPNAYVKADKEPEVNIFLRIPQGMKVDHDTLSYDDELDYDIDQAVTIVDMLKELGLGNAHGTRVPIDDTTNDVVETDVMLPVSATSSDVSVRKFQSLVGSFLWVSRFTRPDISFAVHRATRRTHCPTEVGWKLAKKIARYLQETKYLRLRMRGHDDTDAPINLVGYSEADFAADKSDRKSVTGDLLKWWVSDYTAASVVVAEMIGIKELLGEMDISCVTPMSLKVDNQAALKLLGGESPSKSKHIDPIDKHRDASD</sequence>
<feature type="domain" description="Reverse transcriptase Ty1/copia-type" evidence="2">
    <location>
        <begin position="218"/>
        <end position="329"/>
    </location>
</feature>
<dbReference type="AlphaFoldDB" id="F0WJY4"/>
<organism evidence="3">
    <name type="scientific">Albugo laibachii Nc14</name>
    <dbReference type="NCBI Taxonomy" id="890382"/>
    <lineage>
        <taxon>Eukaryota</taxon>
        <taxon>Sar</taxon>
        <taxon>Stramenopiles</taxon>
        <taxon>Oomycota</taxon>
        <taxon>Peronosporomycetes</taxon>
        <taxon>Albuginales</taxon>
        <taxon>Albuginaceae</taxon>
        <taxon>Albugo</taxon>
    </lineage>
</organism>
<dbReference type="EMBL" id="FR824172">
    <property type="protein sequence ID" value="CCA21586.1"/>
    <property type="molecule type" value="Genomic_DNA"/>
</dbReference>
<name>F0WJY4_9STRA</name>
<evidence type="ECO:0000313" key="3">
    <source>
        <dbReference type="EMBL" id="CCA21586.1"/>
    </source>
</evidence>
<dbReference type="CDD" id="cd09272">
    <property type="entry name" value="RNase_HI_RT_Ty1"/>
    <property type="match status" value="1"/>
</dbReference>
<accession>F0WJY4</accession>
<protein>
    <submittedName>
        <fullName evidence="3">OSJNBa0043L09.20 putative</fullName>
    </submittedName>
</protein>
<dbReference type="Pfam" id="PF07727">
    <property type="entry name" value="RVT_2"/>
    <property type="match status" value="1"/>
</dbReference>
<proteinExistence type="predicted"/>
<gene>
    <name evidence="3" type="primary">AlNc14C127G6850</name>
    <name evidence="3" type="ORF">ALNC14_077290</name>
</gene>
<reference evidence="3" key="1">
    <citation type="journal article" date="2011" name="PLoS Biol.">
        <title>Gene gain and loss during evolution of obligate parasitism in the white rust pathogen of Arabidopsis thaliana.</title>
        <authorList>
            <person name="Kemen E."/>
            <person name="Gardiner A."/>
            <person name="Schultz-Larsen T."/>
            <person name="Kemen A.C."/>
            <person name="Balmuth A.L."/>
            <person name="Robert-Seilaniantz A."/>
            <person name="Bailey K."/>
            <person name="Holub E."/>
            <person name="Studholme D.J."/>
            <person name="Maclean D."/>
            <person name="Jones J.D."/>
        </authorList>
    </citation>
    <scope>NUCLEOTIDE SEQUENCE</scope>
</reference>
<dbReference type="PANTHER" id="PTHR11439:SF440">
    <property type="entry name" value="INTEGRASE CATALYTIC DOMAIN-CONTAINING PROTEIN"/>
    <property type="match status" value="1"/>
</dbReference>
<dbReference type="PANTHER" id="PTHR11439">
    <property type="entry name" value="GAG-POL-RELATED RETROTRANSPOSON"/>
    <property type="match status" value="1"/>
</dbReference>
<feature type="compositionally biased region" description="Basic and acidic residues" evidence="1">
    <location>
        <begin position="543"/>
        <end position="556"/>
    </location>
</feature>